<dbReference type="EMBL" id="SWBO01000004">
    <property type="protein sequence ID" value="TKC01416.1"/>
    <property type="molecule type" value="Genomic_DNA"/>
</dbReference>
<sequence length="136" mass="15832">MQRKAILVKKSIDGKKAFFVDERNAKEIYSILNKDEAYKKKFRFALHQLLDGKITRDLYDKENFEKGCEHITALKLFKGKNNPRIYCQEQTFGEQKVFVIIACSVVAKKTTSSGLSKKDKQNIRSIAKYEYDIKDI</sequence>
<keyword evidence="2" id="KW-1185">Reference proteome</keyword>
<dbReference type="RefSeq" id="WP_136876784.1">
    <property type="nucleotide sequence ID" value="NZ_SWBO01000004.1"/>
</dbReference>
<dbReference type="Proteomes" id="UP000310477">
    <property type="component" value="Unassembled WGS sequence"/>
</dbReference>
<protein>
    <submittedName>
        <fullName evidence="1">Uncharacterized protein</fullName>
    </submittedName>
</protein>
<accession>A0A4U1C9I3</accession>
<dbReference type="OrthoDB" id="838358at2"/>
<name>A0A4U1C9I3_9SPHI</name>
<gene>
    <name evidence="1" type="ORF">FA045_09275</name>
</gene>
<proteinExistence type="predicted"/>
<evidence type="ECO:0000313" key="2">
    <source>
        <dbReference type="Proteomes" id="UP000310477"/>
    </source>
</evidence>
<organism evidence="1 2">
    <name type="scientific">Pedobacter cryotolerans</name>
    <dbReference type="NCBI Taxonomy" id="2571270"/>
    <lineage>
        <taxon>Bacteria</taxon>
        <taxon>Pseudomonadati</taxon>
        <taxon>Bacteroidota</taxon>
        <taxon>Sphingobacteriia</taxon>
        <taxon>Sphingobacteriales</taxon>
        <taxon>Sphingobacteriaceae</taxon>
        <taxon>Pedobacter</taxon>
    </lineage>
</organism>
<comment type="caution">
    <text evidence="1">The sequence shown here is derived from an EMBL/GenBank/DDBJ whole genome shotgun (WGS) entry which is preliminary data.</text>
</comment>
<evidence type="ECO:0000313" key="1">
    <source>
        <dbReference type="EMBL" id="TKC01416.1"/>
    </source>
</evidence>
<reference evidence="1 2" key="1">
    <citation type="submission" date="2019-04" db="EMBL/GenBank/DDBJ databases">
        <title>Pedobacter sp. AR-2-6 sp. nov., isolated from Arctic soil.</title>
        <authorList>
            <person name="Dahal R.H."/>
            <person name="Kim D.-U."/>
        </authorList>
    </citation>
    <scope>NUCLEOTIDE SEQUENCE [LARGE SCALE GENOMIC DNA]</scope>
    <source>
        <strain evidence="1 2">AR-2-6</strain>
    </source>
</reference>
<dbReference type="AlphaFoldDB" id="A0A4U1C9I3"/>